<evidence type="ECO:0000256" key="3">
    <source>
        <dbReference type="ARBA" id="ARBA00022840"/>
    </source>
</evidence>
<dbReference type="NCBIfam" id="NF038214">
    <property type="entry name" value="IS21_help_AAA"/>
    <property type="match status" value="1"/>
</dbReference>
<dbReference type="InterPro" id="IPR047661">
    <property type="entry name" value="IstB"/>
</dbReference>
<dbReference type="PANTHER" id="PTHR30050">
    <property type="entry name" value="CHROMOSOMAL REPLICATION INITIATOR PROTEIN DNAA"/>
    <property type="match status" value="1"/>
</dbReference>
<keyword evidence="3" id="KW-0067">ATP-binding</keyword>
<reference evidence="5" key="2">
    <citation type="journal article" date="2014" name="ISME J.">
        <title>Microbial stratification in low pH oxic and suboxic macroscopic growths along an acid mine drainage.</title>
        <authorList>
            <person name="Mendez-Garcia C."/>
            <person name="Mesa V."/>
            <person name="Sprenger R.R."/>
            <person name="Richter M."/>
            <person name="Diez M.S."/>
            <person name="Solano J."/>
            <person name="Bargiela R."/>
            <person name="Golyshina O.V."/>
            <person name="Manteca A."/>
            <person name="Ramos J.L."/>
            <person name="Gallego J.R."/>
            <person name="Llorente I."/>
            <person name="Martins Dos Santos V.A."/>
            <person name="Jensen O.N."/>
            <person name="Pelaez A.I."/>
            <person name="Sanchez J."/>
            <person name="Ferrer M."/>
        </authorList>
    </citation>
    <scope>NUCLEOTIDE SEQUENCE</scope>
</reference>
<dbReference type="EMBL" id="AUZX01011091">
    <property type="protein sequence ID" value="EQD44394.1"/>
    <property type="molecule type" value="Genomic_DNA"/>
</dbReference>
<dbReference type="AlphaFoldDB" id="T1AUL8"/>
<evidence type="ECO:0000256" key="1">
    <source>
        <dbReference type="ARBA" id="ARBA00008059"/>
    </source>
</evidence>
<dbReference type="SMART" id="SM00382">
    <property type="entry name" value="AAA"/>
    <property type="match status" value="1"/>
</dbReference>
<comment type="similarity">
    <text evidence="1">Belongs to the IS21/IS1162 putative ATP-binding protein family.</text>
</comment>
<comment type="caution">
    <text evidence="5">The sequence shown here is derived from an EMBL/GenBank/DDBJ whole genome shotgun (WGS) entry which is preliminary data.</text>
</comment>
<organism evidence="5">
    <name type="scientific">mine drainage metagenome</name>
    <dbReference type="NCBI Taxonomy" id="410659"/>
    <lineage>
        <taxon>unclassified sequences</taxon>
        <taxon>metagenomes</taxon>
        <taxon>ecological metagenomes</taxon>
    </lineage>
</organism>
<dbReference type="PANTHER" id="PTHR30050:SF4">
    <property type="entry name" value="ATP-BINDING PROTEIN RV3427C IN INSERTION SEQUENCE-RELATED"/>
    <property type="match status" value="1"/>
</dbReference>
<name>T1AUL8_9ZZZZ</name>
<accession>T1AUL8</accession>
<dbReference type="GO" id="GO:0006260">
    <property type="term" value="P:DNA replication"/>
    <property type="evidence" value="ECO:0007669"/>
    <property type="project" value="TreeGrafter"/>
</dbReference>
<proteinExistence type="inferred from homology"/>
<evidence type="ECO:0000259" key="4">
    <source>
        <dbReference type="SMART" id="SM00382"/>
    </source>
</evidence>
<dbReference type="PIRSF" id="PIRSF003073">
    <property type="entry name" value="DNAC_TnpB_IstB"/>
    <property type="match status" value="1"/>
</dbReference>
<dbReference type="Pfam" id="PF01695">
    <property type="entry name" value="IstB_IS21"/>
    <property type="match status" value="1"/>
</dbReference>
<dbReference type="InterPro" id="IPR027417">
    <property type="entry name" value="P-loop_NTPase"/>
</dbReference>
<dbReference type="SUPFAM" id="SSF52540">
    <property type="entry name" value="P-loop containing nucleoside triphosphate hydrolases"/>
    <property type="match status" value="1"/>
</dbReference>
<feature type="domain" description="AAA+ ATPase" evidence="4">
    <location>
        <begin position="99"/>
        <end position="228"/>
    </location>
</feature>
<sequence length="264" mass="29017">MLELEELRLILIELGLSRSAEILESKLTSATEANYSYLAFGKDLLSHELSTRRERAFEVRMRTAGLPSKKRISDFDFSFCPSLDKAVIDGLCSLAFVATSSNVVLLGPPGVGKSHIAIGLGMEAIIGGYSVYFTTLSKIADDLSYGTSGARFRKYITPKVLIIDEIGYRAIDHVASNAFFEVISARYETGSIILTSNKGFGEWSEIFPDVIQATAILDRLLHHCTVINIKGNSYRLRDRVAQGIYTSPQAAAAHRQGEVVTSER</sequence>
<dbReference type="GO" id="GO:0005524">
    <property type="term" value="F:ATP binding"/>
    <property type="evidence" value="ECO:0007669"/>
    <property type="project" value="UniProtKB-KW"/>
</dbReference>
<dbReference type="InterPro" id="IPR002611">
    <property type="entry name" value="IstB_ATP-bd"/>
</dbReference>
<keyword evidence="2" id="KW-0547">Nucleotide-binding</keyword>
<gene>
    <name evidence="5" type="ORF">B1A_15117</name>
</gene>
<reference evidence="5" key="1">
    <citation type="submission" date="2013-08" db="EMBL/GenBank/DDBJ databases">
        <authorList>
            <person name="Mendez C."/>
            <person name="Richter M."/>
            <person name="Ferrer M."/>
            <person name="Sanchez J."/>
        </authorList>
    </citation>
    <scope>NUCLEOTIDE SEQUENCE</scope>
</reference>
<dbReference type="Gene3D" id="3.40.50.300">
    <property type="entry name" value="P-loop containing nucleotide triphosphate hydrolases"/>
    <property type="match status" value="1"/>
</dbReference>
<evidence type="ECO:0000256" key="2">
    <source>
        <dbReference type="ARBA" id="ARBA00022741"/>
    </source>
</evidence>
<evidence type="ECO:0000313" key="5">
    <source>
        <dbReference type="EMBL" id="EQD44394.1"/>
    </source>
</evidence>
<dbReference type="InterPro" id="IPR028350">
    <property type="entry name" value="DNAC/IstB-like"/>
</dbReference>
<dbReference type="CDD" id="cd00009">
    <property type="entry name" value="AAA"/>
    <property type="match status" value="1"/>
</dbReference>
<protein>
    <submittedName>
        <fullName evidence="5">Transposase/IS protein</fullName>
    </submittedName>
</protein>
<dbReference type="InterPro" id="IPR003593">
    <property type="entry name" value="AAA+_ATPase"/>
</dbReference>